<dbReference type="InterPro" id="IPR011250">
    <property type="entry name" value="OMP/PagP_B-barrel"/>
</dbReference>
<dbReference type="Proteomes" id="UP000182517">
    <property type="component" value="Chromosome"/>
</dbReference>
<dbReference type="InterPro" id="IPR035163">
    <property type="entry name" value="Pom"/>
</dbReference>
<dbReference type="AlphaFoldDB" id="A0A1L3GPP8"/>
<dbReference type="Pfam" id="PF17251">
    <property type="entry name" value="Pom"/>
    <property type="match status" value="1"/>
</dbReference>
<keyword evidence="3" id="KW-1185">Reference proteome</keyword>
<feature type="domain" description="Protochlamydia outer membrane protein" evidence="1">
    <location>
        <begin position="38"/>
        <end position="328"/>
    </location>
</feature>
<dbReference type="KEGG" id="pef:A7E78_08715"/>
<protein>
    <recommendedName>
        <fullName evidence="1">Protochlamydia outer membrane protein domain-containing protein</fullName>
    </recommendedName>
</protein>
<dbReference type="RefSeq" id="WP_072283872.1">
    <property type="nucleotide sequence ID" value="NZ_CP015519.1"/>
</dbReference>
<dbReference type="Gene3D" id="2.40.128.90">
    <property type="entry name" value="OMPT-like"/>
    <property type="match status" value="1"/>
</dbReference>
<evidence type="ECO:0000259" key="1">
    <source>
        <dbReference type="Pfam" id="PF17251"/>
    </source>
</evidence>
<gene>
    <name evidence="2" type="ORF">A7E78_08715</name>
</gene>
<sequence>MNYRVFCTLFLFSLMGLGLGESNCEAQTVFFQGAELQLGSGYRSAELDWNIAHPSGSPDVLSELEWDELDIFQTEAKGQTWFGSAKWPKLSLYLKGSAAYGWVVNGDNRDSDYAGNNRSSEFSRSENCGDGGNTLDLSIAAGPQIKLWQGKLAMAFLVGWSYHEQNLEISDGQQTLRDAGLAASIGANPPPAVGPISGLDSSYDTKWWGPWLGTDLTWQLNERATLGGAFAWHFADYEAKADWNLRDDLAHPVSFRHYANGHGLTLGLGLEYQLSDTWLLELSYDYQDWQADDGNSYSYAAGGGRSKTRLNEVNWRSHSTLLSLGYQF</sequence>
<dbReference type="EMBL" id="CP015519">
    <property type="protein sequence ID" value="APG27909.1"/>
    <property type="molecule type" value="Genomic_DNA"/>
</dbReference>
<proteinExistence type="predicted"/>
<evidence type="ECO:0000313" key="2">
    <source>
        <dbReference type="EMBL" id="APG27909.1"/>
    </source>
</evidence>
<accession>A0A1L3GPP8</accession>
<evidence type="ECO:0000313" key="3">
    <source>
        <dbReference type="Proteomes" id="UP000182517"/>
    </source>
</evidence>
<dbReference type="SUPFAM" id="SSF56925">
    <property type="entry name" value="OMPA-like"/>
    <property type="match status" value="1"/>
</dbReference>
<dbReference type="InterPro" id="IPR053724">
    <property type="entry name" value="OMP_A26_sf"/>
</dbReference>
<organism evidence="2 3">
    <name type="scientific">Syntrophotalea acetylenivorans</name>
    <dbReference type="NCBI Taxonomy" id="1842532"/>
    <lineage>
        <taxon>Bacteria</taxon>
        <taxon>Pseudomonadati</taxon>
        <taxon>Thermodesulfobacteriota</taxon>
        <taxon>Desulfuromonadia</taxon>
        <taxon>Desulfuromonadales</taxon>
        <taxon>Syntrophotaleaceae</taxon>
        <taxon>Syntrophotalea</taxon>
    </lineage>
</organism>
<reference evidence="2 3" key="1">
    <citation type="journal article" date="2017" name="Genome Announc.">
        <title>Complete Genome Sequences of Two Acetylene-Fermenting Pelobacter acetylenicus Strains.</title>
        <authorList>
            <person name="Sutton J.M."/>
            <person name="Baesman S.M."/>
            <person name="Fierst J.L."/>
            <person name="Poret-Peterson A.T."/>
            <person name="Oremland R.S."/>
            <person name="Dunlap D.S."/>
            <person name="Akob D.M."/>
        </authorList>
    </citation>
    <scope>NUCLEOTIDE SEQUENCE [LARGE SCALE GENOMIC DNA]</scope>
    <source>
        <strain evidence="2 3">SFB93</strain>
    </source>
</reference>
<dbReference type="OrthoDB" id="5566985at2"/>
<name>A0A1L3GPP8_9BACT</name>